<name>A0A1V6XWE5_PENNA</name>
<dbReference type="EMBL" id="MOOB01000051">
    <property type="protein sequence ID" value="OQE79445.1"/>
    <property type="molecule type" value="Genomic_DNA"/>
</dbReference>
<dbReference type="PROSITE" id="PS51192">
    <property type="entry name" value="HELICASE_ATP_BIND_1"/>
    <property type="match status" value="1"/>
</dbReference>
<keyword evidence="4" id="KW-0863">Zinc-finger</keyword>
<evidence type="ECO:0000313" key="10">
    <source>
        <dbReference type="Proteomes" id="UP000191691"/>
    </source>
</evidence>
<evidence type="ECO:0000259" key="6">
    <source>
        <dbReference type="PROSITE" id="PS50089"/>
    </source>
</evidence>
<feature type="compositionally biased region" description="Low complexity" evidence="5">
    <location>
        <begin position="147"/>
        <end position="164"/>
    </location>
</feature>
<dbReference type="OMA" id="YYVFHGP"/>
<feature type="domain" description="Helicase C-terminal" evidence="8">
    <location>
        <begin position="1088"/>
        <end position="1248"/>
    </location>
</feature>
<dbReference type="GO" id="GO:0006281">
    <property type="term" value="P:DNA repair"/>
    <property type="evidence" value="ECO:0007669"/>
    <property type="project" value="TreeGrafter"/>
</dbReference>
<keyword evidence="4" id="KW-0862">Zinc</keyword>
<dbReference type="PROSITE" id="PS51194">
    <property type="entry name" value="HELICASE_CTER"/>
    <property type="match status" value="1"/>
</dbReference>
<accession>A0A1V6XWE5</accession>
<feature type="region of interest" description="Disordered" evidence="5">
    <location>
        <begin position="278"/>
        <end position="310"/>
    </location>
</feature>
<proteinExistence type="predicted"/>
<dbReference type="GO" id="GO:0005634">
    <property type="term" value="C:nucleus"/>
    <property type="evidence" value="ECO:0007669"/>
    <property type="project" value="TreeGrafter"/>
</dbReference>
<dbReference type="CDD" id="cd18008">
    <property type="entry name" value="DEXDc_SHPRH-like"/>
    <property type="match status" value="1"/>
</dbReference>
<dbReference type="InterPro" id="IPR050628">
    <property type="entry name" value="SNF2_RAD54_helicase_TF"/>
</dbReference>
<evidence type="ECO:0000259" key="8">
    <source>
        <dbReference type="PROSITE" id="PS51194"/>
    </source>
</evidence>
<dbReference type="SMART" id="SM00487">
    <property type="entry name" value="DEXDc"/>
    <property type="match status" value="1"/>
</dbReference>
<reference evidence="10" key="1">
    <citation type="journal article" date="2017" name="Nat. Microbiol.">
        <title>Global analysis of biosynthetic gene clusters reveals vast potential of secondary metabolite production in Penicillium species.</title>
        <authorList>
            <person name="Nielsen J.C."/>
            <person name="Grijseels S."/>
            <person name="Prigent S."/>
            <person name="Ji B."/>
            <person name="Dainat J."/>
            <person name="Nielsen K.F."/>
            <person name="Frisvad J.C."/>
            <person name="Workman M."/>
            <person name="Nielsen J."/>
        </authorList>
    </citation>
    <scope>NUCLEOTIDE SEQUENCE [LARGE SCALE GENOMIC DNA]</scope>
    <source>
        <strain evidence="10">IBT 13039</strain>
    </source>
</reference>
<feature type="compositionally biased region" description="Basic and acidic residues" evidence="5">
    <location>
        <begin position="248"/>
        <end position="257"/>
    </location>
</feature>
<protein>
    <submittedName>
        <fullName evidence="9">Uncharacterized protein</fullName>
    </submittedName>
</protein>
<evidence type="ECO:0000256" key="3">
    <source>
        <dbReference type="ARBA" id="ARBA00022840"/>
    </source>
</evidence>
<dbReference type="InterPro" id="IPR014001">
    <property type="entry name" value="Helicase_ATP-bd"/>
</dbReference>
<keyword evidence="10" id="KW-1185">Reference proteome</keyword>
<dbReference type="InterPro" id="IPR049730">
    <property type="entry name" value="SNF2/RAD54-like_C"/>
</dbReference>
<feature type="domain" description="Helicase ATP-binding" evidence="7">
    <location>
        <begin position="624"/>
        <end position="815"/>
    </location>
</feature>
<dbReference type="Gene3D" id="3.40.50.10810">
    <property type="entry name" value="Tandem AAA-ATPase domain"/>
    <property type="match status" value="1"/>
</dbReference>
<dbReference type="Gene3D" id="3.40.50.300">
    <property type="entry name" value="P-loop containing nucleotide triphosphate hydrolases"/>
    <property type="match status" value="1"/>
</dbReference>
<evidence type="ECO:0000256" key="4">
    <source>
        <dbReference type="PROSITE-ProRule" id="PRU00175"/>
    </source>
</evidence>
<keyword evidence="1" id="KW-0547">Nucleotide-binding</keyword>
<evidence type="ECO:0000259" key="7">
    <source>
        <dbReference type="PROSITE" id="PS51192"/>
    </source>
</evidence>
<comment type="caution">
    <text evidence="9">The sequence shown here is derived from an EMBL/GenBank/DDBJ whole genome shotgun (WGS) entry which is preliminary data.</text>
</comment>
<dbReference type="Pfam" id="PF00271">
    <property type="entry name" value="Helicase_C"/>
    <property type="match status" value="1"/>
</dbReference>
<dbReference type="GO" id="GO:0005524">
    <property type="term" value="F:ATP binding"/>
    <property type="evidence" value="ECO:0007669"/>
    <property type="project" value="UniProtKB-KW"/>
</dbReference>
<feature type="compositionally biased region" description="Polar residues" evidence="5">
    <location>
        <begin position="212"/>
        <end position="240"/>
    </location>
</feature>
<dbReference type="Pfam" id="PF00176">
    <property type="entry name" value="SNF2-rel_dom"/>
    <property type="match status" value="1"/>
</dbReference>
<feature type="compositionally biased region" description="Polar residues" evidence="5">
    <location>
        <begin position="16"/>
        <end position="31"/>
    </location>
</feature>
<dbReference type="InterPro" id="IPR027417">
    <property type="entry name" value="P-loop_NTPase"/>
</dbReference>
<keyword evidence="2" id="KW-0378">Hydrolase</keyword>
<evidence type="ECO:0000256" key="5">
    <source>
        <dbReference type="SAM" id="MobiDB-lite"/>
    </source>
</evidence>
<dbReference type="AlphaFoldDB" id="A0A1V6XWE5"/>
<sequence>MASHAAMLLNPKGAKRQTQSNGNHPLSSSPASDLPTMDGAAESPSDKYEPITYSPALASSDPPGASSHVSALPCVDTTDTSAMPKDLDSPEAPVHHDTKMNTQLIPTEIMHPAEYYVLSAPQMDTPVMHTKSLGPAESFPPCPPNSLDPSSSLSSHNLSSLPAPTDSMLLEPTDSQGLLLEGPGKQQGNGSSFASPVAPAGTAAVTRIHQPNIHTSPSVASGISTQAVEPESSLTVQFSTTHDEDNESDTKRSHREMSDDENVTYRPNLIEDVYGVEKRKSQPTKKIKTDHDMEETPNMTKAPVSISGDSGLGKWMKEEDVKPTPIPTTSNVVDLTADRVDTPKDDDEVLCTGSTDLSAQRVCFGKVENAMVTAYLVPRPGPSVCTDYSHAWPSIKLDLQRQPVKGNFQIHVADPHGQVFGTIDPKTAQGLCPLLDSETQIIEVTALLDYRRTSPNEEIWTPTSGVWRATLNIYGQRKHAEAVGKFLSQRNVWLGTPNSVDKGTTVFNPHAETRRQLAVANNSGRSRPVSTVRYEARTAEEANDAVMKMFDQLANANIPTMEPSRHINTPLLHHQKQALWFMTEKEKPRRFGRKEEDNNSLWRMERTPNGRTQYREIITGMISEQKPEEALGGLLADMMGLGKTLSILSLITSSLGSAEEWTEMAPDPVLVRRTPGIRNTRTTLLVVPLSAVSNWVTQIKEHLKPRSITYYVFHGPSRTTDSKELSEYDIVITTYSTILSEISGRGAKSGKLSPLTKMNMFRIVLDEAHVIREQNTAQTKAILGLNSDRRWSVTGTPIQNRMEDLLSVTRFLRIAPYDQRSQFSQHVCSPVKNGDPNVLARLRVLVDSFTLRRVKDKIDLPPREDKIITLNFTEQEQQLHDFFKTESNVMMNVIAGEDKRQIGGRMYHHVLKAMMILRQVSAHGKELLDVTDRERAKGFSVNDAIDLEESEPDETPAVIDKKAYEMFALIQQASTPRCGNCNRELDEPLNSAGAVARDSPMAIVLPCYDTFCPSCFSGWKPAFDSRPDTLTRCPRCEGWIHMKYSTITPAGFEEYEIQKERDRQTRKLGKNLGEYEGPHTKTTALIHHLKQSVEDSKNLEGQSPIKSVVFSGWTSHLDLIEIALQNNGLDGFTRLDGTMTLAARTRALEEFANNDNIKILLATIGAGGVGLNLTSASRVFIMEPQYNPAAVAQAIDRVHRLGQTRPVQTFQFIMKGSIEEKIMDLARKKQEMADTSLNRVKQDKRETQEARMREYRNLFK</sequence>
<dbReference type="InterPro" id="IPR000330">
    <property type="entry name" value="SNF2_N"/>
</dbReference>
<dbReference type="InterPro" id="IPR001650">
    <property type="entry name" value="Helicase_C-like"/>
</dbReference>
<keyword evidence="3" id="KW-0067">ATP-binding</keyword>
<dbReference type="SUPFAM" id="SSF52540">
    <property type="entry name" value="P-loop containing nucleoside triphosphate hydrolases"/>
    <property type="match status" value="2"/>
</dbReference>
<evidence type="ECO:0000256" key="1">
    <source>
        <dbReference type="ARBA" id="ARBA00022741"/>
    </source>
</evidence>
<dbReference type="GO" id="GO:0008270">
    <property type="term" value="F:zinc ion binding"/>
    <property type="evidence" value="ECO:0007669"/>
    <property type="project" value="UniProtKB-KW"/>
</dbReference>
<dbReference type="PANTHER" id="PTHR45626:SF52">
    <property type="entry name" value="SINGLE-STRANDED DNA-DEPENDENT ATPASE (EUROFUNG)"/>
    <property type="match status" value="1"/>
</dbReference>
<dbReference type="GO" id="GO:0008094">
    <property type="term" value="F:ATP-dependent activity, acting on DNA"/>
    <property type="evidence" value="ECO:0007669"/>
    <property type="project" value="TreeGrafter"/>
</dbReference>
<dbReference type="CDD" id="cd18793">
    <property type="entry name" value="SF2_C_SNF"/>
    <property type="match status" value="1"/>
</dbReference>
<dbReference type="InterPro" id="IPR001841">
    <property type="entry name" value="Znf_RING"/>
</dbReference>
<evidence type="ECO:0000256" key="2">
    <source>
        <dbReference type="ARBA" id="ARBA00022801"/>
    </source>
</evidence>
<feature type="compositionally biased region" description="Basic and acidic residues" evidence="5">
    <location>
        <begin position="85"/>
        <end position="95"/>
    </location>
</feature>
<dbReference type="InterPro" id="IPR038718">
    <property type="entry name" value="SNF2-like_sf"/>
</dbReference>
<keyword evidence="4" id="KW-0479">Metal-binding</keyword>
<evidence type="ECO:0000313" key="9">
    <source>
        <dbReference type="EMBL" id="OQE79445.1"/>
    </source>
</evidence>
<feature type="region of interest" description="Disordered" evidence="5">
    <location>
        <begin position="128"/>
        <end position="261"/>
    </location>
</feature>
<feature type="region of interest" description="Disordered" evidence="5">
    <location>
        <begin position="1"/>
        <end position="95"/>
    </location>
</feature>
<gene>
    <name evidence="9" type="ORF">PENNAL_c0051G03509</name>
</gene>
<dbReference type="PROSITE" id="PS50089">
    <property type="entry name" value="ZF_RING_2"/>
    <property type="match status" value="1"/>
</dbReference>
<dbReference type="SMART" id="SM00490">
    <property type="entry name" value="HELICc"/>
    <property type="match status" value="1"/>
</dbReference>
<feature type="domain" description="RING-type" evidence="6">
    <location>
        <begin position="978"/>
        <end position="1037"/>
    </location>
</feature>
<dbReference type="STRING" id="60175.A0A1V6XWE5"/>
<organism evidence="9 10">
    <name type="scientific">Penicillium nalgiovense</name>
    <dbReference type="NCBI Taxonomy" id="60175"/>
    <lineage>
        <taxon>Eukaryota</taxon>
        <taxon>Fungi</taxon>
        <taxon>Dikarya</taxon>
        <taxon>Ascomycota</taxon>
        <taxon>Pezizomycotina</taxon>
        <taxon>Eurotiomycetes</taxon>
        <taxon>Eurotiomycetidae</taxon>
        <taxon>Eurotiales</taxon>
        <taxon>Aspergillaceae</taxon>
        <taxon>Penicillium</taxon>
    </lineage>
</organism>
<dbReference type="Proteomes" id="UP000191691">
    <property type="component" value="Unassembled WGS sequence"/>
</dbReference>
<dbReference type="GO" id="GO:0016787">
    <property type="term" value="F:hydrolase activity"/>
    <property type="evidence" value="ECO:0007669"/>
    <property type="project" value="UniProtKB-KW"/>
</dbReference>
<dbReference type="PANTHER" id="PTHR45626">
    <property type="entry name" value="TRANSCRIPTION TERMINATION FACTOR 2-RELATED"/>
    <property type="match status" value="1"/>
</dbReference>